<sequence length="91" mass="9760">MTAERNAPPYGPRDQHAENRRRFRAADGASTCSDSTSESTRDTPGGPARRTVSNHSPATACHIRIAADGLAEPAERRSISRPHSLVRLGAP</sequence>
<accession>A0A221W3N3</accession>
<gene>
    <name evidence="2" type="ORF">AHOG_13040</name>
</gene>
<proteinExistence type="predicted"/>
<feature type="region of interest" description="Disordered" evidence="1">
    <location>
        <begin position="1"/>
        <end position="91"/>
    </location>
</feature>
<dbReference type="AlphaFoldDB" id="A0A221W3N3"/>
<name>A0A221W3N3_9PSEU</name>
<reference evidence="2 3" key="1">
    <citation type="submission" date="2017-07" db="EMBL/GenBank/DDBJ databases">
        <title>Complete genome sequence of Actinoalloteichus hoggarensis DSM 45943, type strain of Actinoalloteichus hoggarensis.</title>
        <authorList>
            <person name="Ruckert C."/>
            <person name="Nouioui I."/>
            <person name="Willmese J."/>
            <person name="van Wezel G."/>
            <person name="Klenk H.-P."/>
            <person name="Kalinowski J."/>
            <person name="Zotchev S.B."/>
        </authorList>
    </citation>
    <scope>NUCLEOTIDE SEQUENCE [LARGE SCALE GENOMIC DNA]</scope>
    <source>
        <strain evidence="2 3">DSM 45943</strain>
    </source>
</reference>
<evidence type="ECO:0000313" key="3">
    <source>
        <dbReference type="Proteomes" id="UP000204221"/>
    </source>
</evidence>
<dbReference type="KEGG" id="ahg:AHOG_13040"/>
<keyword evidence="3" id="KW-1185">Reference proteome</keyword>
<dbReference type="Proteomes" id="UP000204221">
    <property type="component" value="Chromosome"/>
</dbReference>
<evidence type="ECO:0000313" key="2">
    <source>
        <dbReference type="EMBL" id="ASO20251.1"/>
    </source>
</evidence>
<dbReference type="EMBL" id="CP022521">
    <property type="protein sequence ID" value="ASO20251.1"/>
    <property type="molecule type" value="Genomic_DNA"/>
</dbReference>
<protein>
    <submittedName>
        <fullName evidence="2">Uncharacterized protein</fullName>
    </submittedName>
</protein>
<organism evidence="2 3">
    <name type="scientific">Actinoalloteichus hoggarensis</name>
    <dbReference type="NCBI Taxonomy" id="1470176"/>
    <lineage>
        <taxon>Bacteria</taxon>
        <taxon>Bacillati</taxon>
        <taxon>Actinomycetota</taxon>
        <taxon>Actinomycetes</taxon>
        <taxon>Pseudonocardiales</taxon>
        <taxon>Pseudonocardiaceae</taxon>
        <taxon>Actinoalloteichus</taxon>
    </lineage>
</organism>
<evidence type="ECO:0000256" key="1">
    <source>
        <dbReference type="SAM" id="MobiDB-lite"/>
    </source>
</evidence>